<reference evidence="1 2" key="1">
    <citation type="submission" date="2018-02" db="EMBL/GenBank/DDBJ databases">
        <title>Genomic Encyclopedia of Archaeal and Bacterial Type Strains, Phase II (KMG-II): from individual species to whole genera.</title>
        <authorList>
            <person name="Goeker M."/>
        </authorList>
    </citation>
    <scope>NUCLEOTIDE SEQUENCE [LARGE SCALE GENOMIC DNA]</scope>
    <source>
        <strain evidence="1 2">DSM 18921</strain>
    </source>
</reference>
<dbReference type="AlphaFoldDB" id="A0A2S8S576"/>
<proteinExistence type="predicted"/>
<dbReference type="Proteomes" id="UP000238338">
    <property type="component" value="Unassembled WGS sequence"/>
</dbReference>
<dbReference type="EMBL" id="PVEP01000006">
    <property type="protein sequence ID" value="PQV55952.1"/>
    <property type="molecule type" value="Genomic_DNA"/>
</dbReference>
<comment type="caution">
    <text evidence="1">The sequence shown here is derived from an EMBL/GenBank/DDBJ whole genome shotgun (WGS) entry which is preliminary data.</text>
</comment>
<name>A0A2S8S576_9RHOB</name>
<evidence type="ECO:0000313" key="1">
    <source>
        <dbReference type="EMBL" id="PQV55952.1"/>
    </source>
</evidence>
<accession>A0A2S8S576</accession>
<sequence>MTRKVTASAAMALLLLVIAFDISVAKPNPYAAPPLFAFGSGQAQSGGFCAALPD</sequence>
<keyword evidence="2" id="KW-1185">Reference proteome</keyword>
<dbReference type="RefSeq" id="WP_170076201.1">
    <property type="nucleotide sequence ID" value="NZ_PVEP01000006.1"/>
</dbReference>
<gene>
    <name evidence="1" type="ORF">LX70_02837</name>
</gene>
<organism evidence="1 2">
    <name type="scientific">Albidovulum denitrificans</name>
    <dbReference type="NCBI Taxonomy" id="404881"/>
    <lineage>
        <taxon>Bacteria</taxon>
        <taxon>Pseudomonadati</taxon>
        <taxon>Pseudomonadota</taxon>
        <taxon>Alphaproteobacteria</taxon>
        <taxon>Rhodobacterales</taxon>
        <taxon>Paracoccaceae</taxon>
        <taxon>Albidovulum</taxon>
    </lineage>
</organism>
<evidence type="ECO:0000313" key="2">
    <source>
        <dbReference type="Proteomes" id="UP000238338"/>
    </source>
</evidence>
<protein>
    <submittedName>
        <fullName evidence="1">Uncharacterized protein</fullName>
    </submittedName>
</protein>